<comment type="caution">
    <text evidence="1">The sequence shown here is derived from an EMBL/GenBank/DDBJ whole genome shotgun (WGS) entry which is preliminary data.</text>
</comment>
<keyword evidence="2" id="KW-1185">Reference proteome</keyword>
<reference evidence="1" key="1">
    <citation type="submission" date="2023-06" db="EMBL/GenBank/DDBJ databases">
        <title>Genome-scale phylogeny and comparative genomics of the fungal order Sordariales.</title>
        <authorList>
            <consortium name="Lawrence Berkeley National Laboratory"/>
            <person name="Hensen N."/>
            <person name="Bonometti L."/>
            <person name="Westerberg I."/>
            <person name="Brannstrom I.O."/>
            <person name="Guillou S."/>
            <person name="Cros-Aarteil S."/>
            <person name="Calhoun S."/>
            <person name="Haridas S."/>
            <person name="Kuo A."/>
            <person name="Mondo S."/>
            <person name="Pangilinan J."/>
            <person name="Riley R."/>
            <person name="Labutti K."/>
            <person name="Andreopoulos B."/>
            <person name="Lipzen A."/>
            <person name="Chen C."/>
            <person name="Yanf M."/>
            <person name="Daum C."/>
            <person name="Ng V."/>
            <person name="Clum A."/>
            <person name="Steindorff A."/>
            <person name="Ohm R."/>
            <person name="Martin F."/>
            <person name="Silar P."/>
            <person name="Natvig D."/>
            <person name="Lalanne C."/>
            <person name="Gautier V."/>
            <person name="Ament-Velasquez S.L."/>
            <person name="Kruys A."/>
            <person name="Hutchinson M.I."/>
            <person name="Powell A.J."/>
            <person name="Barry K."/>
            <person name="Miller A.N."/>
            <person name="Grigoriev I.V."/>
            <person name="Debuchy R."/>
            <person name="Gladieux P."/>
            <person name="Thoren M.H."/>
            <person name="Johannesson H."/>
        </authorList>
    </citation>
    <scope>NUCLEOTIDE SEQUENCE</scope>
    <source>
        <strain evidence="1">SMH2532-1</strain>
    </source>
</reference>
<accession>A0AA40CLT1</accession>
<protein>
    <submittedName>
        <fullName evidence="1">Uncharacterized protein</fullName>
    </submittedName>
</protein>
<dbReference type="AlphaFoldDB" id="A0AA40CLT1"/>
<gene>
    <name evidence="1" type="ORF">B0T16DRAFT_462147</name>
</gene>
<name>A0AA40CLT1_9PEZI</name>
<sequence>MPEPLNIPQRRIFPAPSPESLSYPDQYRQGISPSPRSYIGAPDALIDHPHWDELNSVYSSVGWCNLRPGDRKLRLRSMILFMSILGVKCFGMEELETSGPEEFKFHVTVKSDTMELKRTCHPGDIEHGLQRFEQLLHDLEVPIGNVDDWRIATMKCVRMCKVEPTTVTSTARDILLVLEPLLIEPTGSPMAKSLEAAVLELCQDAFNFKMLTRESREGYIFQSRGMKSSRQTLLSKNETHMEVMAVESGDIVAYTIFGGLLKKIPGQQTIVLEKAQVVMKRKEDVAQ</sequence>
<dbReference type="EMBL" id="JAULSV010000006">
    <property type="protein sequence ID" value="KAK0642143.1"/>
    <property type="molecule type" value="Genomic_DNA"/>
</dbReference>
<proteinExistence type="predicted"/>
<dbReference type="Proteomes" id="UP001174936">
    <property type="component" value="Unassembled WGS sequence"/>
</dbReference>
<evidence type="ECO:0000313" key="2">
    <source>
        <dbReference type="Proteomes" id="UP001174936"/>
    </source>
</evidence>
<evidence type="ECO:0000313" key="1">
    <source>
        <dbReference type="EMBL" id="KAK0642143.1"/>
    </source>
</evidence>
<organism evidence="1 2">
    <name type="scientific">Cercophora newfieldiana</name>
    <dbReference type="NCBI Taxonomy" id="92897"/>
    <lineage>
        <taxon>Eukaryota</taxon>
        <taxon>Fungi</taxon>
        <taxon>Dikarya</taxon>
        <taxon>Ascomycota</taxon>
        <taxon>Pezizomycotina</taxon>
        <taxon>Sordariomycetes</taxon>
        <taxon>Sordariomycetidae</taxon>
        <taxon>Sordariales</taxon>
        <taxon>Lasiosphaeriaceae</taxon>
        <taxon>Cercophora</taxon>
    </lineage>
</organism>